<proteinExistence type="inferred from homology"/>
<reference evidence="5 6" key="1">
    <citation type="journal article" date="2022" name="Nat. Ecol. Evol.">
        <title>A masculinizing supergene underlies an exaggerated male reproductive morph in a spider.</title>
        <authorList>
            <person name="Hendrickx F."/>
            <person name="De Corte Z."/>
            <person name="Sonet G."/>
            <person name="Van Belleghem S.M."/>
            <person name="Kostlbacher S."/>
            <person name="Vangestel C."/>
        </authorList>
    </citation>
    <scope>NUCLEOTIDE SEQUENCE [LARGE SCALE GENOMIC DNA]</scope>
    <source>
        <strain evidence="5">W744_W776</strain>
    </source>
</reference>
<feature type="compositionally biased region" description="Basic and acidic residues" evidence="4">
    <location>
        <begin position="274"/>
        <end position="297"/>
    </location>
</feature>
<evidence type="ECO:0000256" key="4">
    <source>
        <dbReference type="SAM" id="MobiDB-lite"/>
    </source>
</evidence>
<evidence type="ECO:0000256" key="1">
    <source>
        <dbReference type="ARBA" id="ARBA00004123"/>
    </source>
</evidence>
<gene>
    <name evidence="5" type="ORF">JTE90_005874</name>
</gene>
<keyword evidence="3" id="KW-0819">tRNA processing</keyword>
<dbReference type="Gene3D" id="3.20.20.140">
    <property type="entry name" value="Metal-dependent hydrolases"/>
    <property type="match status" value="1"/>
</dbReference>
<keyword evidence="6" id="KW-1185">Reference proteome</keyword>
<comment type="similarity">
    <text evidence="2">Belongs to the eukaryotic/archaeal RNase P protein component 3 family.</text>
</comment>
<dbReference type="InterPro" id="IPR016195">
    <property type="entry name" value="Pol/histidinol_Pase-like"/>
</dbReference>
<dbReference type="PANTHER" id="PTHR13031">
    <property type="entry name" value="RIBONUCLEASE P SUBUNIT P30"/>
    <property type="match status" value="1"/>
</dbReference>
<dbReference type="EMBL" id="JAFNEN010000305">
    <property type="protein sequence ID" value="KAG8186346.1"/>
    <property type="molecule type" value="Genomic_DNA"/>
</dbReference>
<feature type="region of interest" description="Disordered" evidence="4">
    <location>
        <begin position="266"/>
        <end position="297"/>
    </location>
</feature>
<organism evidence="5 6">
    <name type="scientific">Oedothorax gibbosus</name>
    <dbReference type="NCBI Taxonomy" id="931172"/>
    <lineage>
        <taxon>Eukaryota</taxon>
        <taxon>Metazoa</taxon>
        <taxon>Ecdysozoa</taxon>
        <taxon>Arthropoda</taxon>
        <taxon>Chelicerata</taxon>
        <taxon>Arachnida</taxon>
        <taxon>Araneae</taxon>
        <taxon>Araneomorphae</taxon>
        <taxon>Entelegynae</taxon>
        <taxon>Araneoidea</taxon>
        <taxon>Linyphiidae</taxon>
        <taxon>Erigoninae</taxon>
        <taxon>Oedothorax</taxon>
    </lineage>
</organism>
<name>A0AAV6USP9_9ARAC</name>
<dbReference type="SUPFAM" id="SSF89550">
    <property type="entry name" value="PHP domain-like"/>
    <property type="match status" value="1"/>
</dbReference>
<dbReference type="GO" id="GO:0005655">
    <property type="term" value="C:nucleolar ribonuclease P complex"/>
    <property type="evidence" value="ECO:0007669"/>
    <property type="project" value="TreeGrafter"/>
</dbReference>
<dbReference type="PANTHER" id="PTHR13031:SF0">
    <property type="entry name" value="RIBONUCLEASE P PROTEIN SUBUNIT P30"/>
    <property type="match status" value="1"/>
</dbReference>
<accession>A0AAV6USP9</accession>
<dbReference type="InterPro" id="IPR002738">
    <property type="entry name" value="RNase_P_p30"/>
</dbReference>
<comment type="subcellular location">
    <subcellularLocation>
        <location evidence="1">Nucleus</location>
    </subcellularLocation>
</comment>
<dbReference type="GO" id="GO:0003723">
    <property type="term" value="F:RNA binding"/>
    <property type="evidence" value="ECO:0007669"/>
    <property type="project" value="TreeGrafter"/>
</dbReference>
<evidence type="ECO:0000256" key="2">
    <source>
        <dbReference type="ARBA" id="ARBA00007331"/>
    </source>
</evidence>
<sequence>MDLNIAIDDNSNRNGLLKNVLERSFEFGFECVAINTTVESSKLSGKNISIPEPKSMDFKVKSTRKFRILNRITAIIEDNIHSHHFLRSPVTKKYDILAVQPVGEKMLQHACSTLNVDIISIDLTQNLGFSLKRTTIRQAIKRGICFEILYAPCLRDQTSKRNVISNGQLLVDVSKEKNILVSSGASKPLHIRSVEDVMNLALLFGFKRNGAEASVKKNGQLVLKHAGTRNETGCGFVSLSGLYRLPKHQGWIVHACKVPKLSEITASTKKKRSKDSGYEDKEGSATKKCKVEDNANK</sequence>
<evidence type="ECO:0000313" key="5">
    <source>
        <dbReference type="EMBL" id="KAG8186346.1"/>
    </source>
</evidence>
<evidence type="ECO:0000256" key="3">
    <source>
        <dbReference type="ARBA" id="ARBA00022694"/>
    </source>
</evidence>
<dbReference type="AlphaFoldDB" id="A0AAV6USP9"/>
<dbReference type="Proteomes" id="UP000827092">
    <property type="component" value="Unassembled WGS sequence"/>
</dbReference>
<evidence type="ECO:0000313" key="6">
    <source>
        <dbReference type="Proteomes" id="UP000827092"/>
    </source>
</evidence>
<comment type="caution">
    <text evidence="5">The sequence shown here is derived from an EMBL/GenBank/DDBJ whole genome shotgun (WGS) entry which is preliminary data.</text>
</comment>
<dbReference type="GO" id="GO:0008033">
    <property type="term" value="P:tRNA processing"/>
    <property type="evidence" value="ECO:0007669"/>
    <property type="project" value="UniProtKB-KW"/>
</dbReference>
<protein>
    <submittedName>
        <fullName evidence="5">Uncharacterized protein</fullName>
    </submittedName>
</protein>
<dbReference type="Pfam" id="PF01876">
    <property type="entry name" value="RNase_P_p30"/>
    <property type="match status" value="1"/>
</dbReference>